<dbReference type="PROSITE" id="PS01149">
    <property type="entry name" value="PSI_RSU"/>
    <property type="match status" value="1"/>
</dbReference>
<accession>A0A846N254</accession>
<dbReference type="InterPro" id="IPR020103">
    <property type="entry name" value="PsdUridine_synth_cat_dom_sf"/>
</dbReference>
<evidence type="ECO:0000256" key="3">
    <source>
        <dbReference type="ARBA" id="ARBA00022884"/>
    </source>
</evidence>
<protein>
    <recommendedName>
        <fullName evidence="6">Pseudouridine synthase</fullName>
        <ecNumber evidence="6">5.4.99.-</ecNumber>
    </recommendedName>
</protein>
<dbReference type="InterPro" id="IPR020094">
    <property type="entry name" value="TruA/RsuA/RluB/E/F_N"/>
</dbReference>
<keyword evidence="10" id="KW-1185">Reference proteome</keyword>
<organism evidence="9 10">
    <name type="scientific">Rhizomicrobium palustre</name>
    <dbReference type="NCBI Taxonomy" id="189966"/>
    <lineage>
        <taxon>Bacteria</taxon>
        <taxon>Pseudomonadati</taxon>
        <taxon>Pseudomonadota</taxon>
        <taxon>Alphaproteobacteria</taxon>
        <taxon>Micropepsales</taxon>
        <taxon>Micropepsaceae</taxon>
        <taxon>Rhizomicrobium</taxon>
    </lineage>
</organism>
<dbReference type="CDD" id="cd00165">
    <property type="entry name" value="S4"/>
    <property type="match status" value="1"/>
</dbReference>
<dbReference type="Gene3D" id="3.30.70.1560">
    <property type="entry name" value="Alpha-L RNA-binding motif"/>
    <property type="match status" value="1"/>
</dbReference>
<sequence length="310" mass="34338">MASWSFMQILFVAQTRTPKSSTPKSKRGKASGWDPLKADREAEGAFEEEFIRPKRKAATSEDGDDSGGDRIAKVIARAGICSRRDAEKLIAEGKVTLDGQPVTTPATKVTDEQVVAVNGKPLSPPEPTRLWRYHKPAGHVTTHRDPEGRPTVFDHLPKSLPRVVSVGRLDVNSEGLLLLTNDGEIARRLELPASGWTRKYRARLFGTVTQADLDKLAQGVTIDGVKYGPIIADIERSRGVYSWASVTLKEGKNREVKRVMEHLGLKVARLIRVQYGPFHLGQLPEGAAEEIPAKLWREQLSIGRKKRAQE</sequence>
<evidence type="ECO:0000256" key="5">
    <source>
        <dbReference type="PROSITE-ProRule" id="PRU00182"/>
    </source>
</evidence>
<dbReference type="Pfam" id="PF00849">
    <property type="entry name" value="PseudoU_synth_2"/>
    <property type="match status" value="1"/>
</dbReference>
<comment type="caution">
    <text evidence="9">The sequence shown here is derived from an EMBL/GenBank/DDBJ whole genome shotgun (WGS) entry which is preliminary data.</text>
</comment>
<dbReference type="InterPro" id="IPR042092">
    <property type="entry name" value="PsdUridine_s_RsuA/RluB/E/F_cat"/>
</dbReference>
<comment type="similarity">
    <text evidence="2 6">Belongs to the pseudouridine synthase RsuA family.</text>
</comment>
<evidence type="ECO:0000259" key="8">
    <source>
        <dbReference type="SMART" id="SM00363"/>
    </source>
</evidence>
<proteinExistence type="inferred from homology"/>
<keyword evidence="3 5" id="KW-0694">RNA-binding</keyword>
<keyword evidence="4 6" id="KW-0413">Isomerase</keyword>
<dbReference type="SUPFAM" id="SSF55120">
    <property type="entry name" value="Pseudouridine synthase"/>
    <property type="match status" value="1"/>
</dbReference>
<comment type="catalytic activity">
    <reaction evidence="1">
        <text>a uridine in RNA = a pseudouridine in RNA</text>
        <dbReference type="Rhea" id="RHEA:48348"/>
        <dbReference type="Rhea" id="RHEA-COMP:12068"/>
        <dbReference type="Rhea" id="RHEA-COMP:12069"/>
        <dbReference type="ChEBI" id="CHEBI:65314"/>
        <dbReference type="ChEBI" id="CHEBI:65315"/>
    </reaction>
</comment>
<evidence type="ECO:0000313" key="9">
    <source>
        <dbReference type="EMBL" id="NIK89302.1"/>
    </source>
</evidence>
<dbReference type="PANTHER" id="PTHR47683">
    <property type="entry name" value="PSEUDOURIDINE SYNTHASE FAMILY PROTEIN-RELATED"/>
    <property type="match status" value="1"/>
</dbReference>
<dbReference type="InterPro" id="IPR006145">
    <property type="entry name" value="PsdUridine_synth_RsuA/RluA"/>
</dbReference>
<dbReference type="RefSeq" id="WP_243846207.1">
    <property type="nucleotide sequence ID" value="NZ_BAAADC010000001.1"/>
</dbReference>
<dbReference type="Proteomes" id="UP000570514">
    <property type="component" value="Unassembled WGS sequence"/>
</dbReference>
<dbReference type="GO" id="GO:0003723">
    <property type="term" value="F:RNA binding"/>
    <property type="evidence" value="ECO:0007669"/>
    <property type="project" value="UniProtKB-KW"/>
</dbReference>
<dbReference type="EMBL" id="JAASRM010000001">
    <property type="protein sequence ID" value="NIK89302.1"/>
    <property type="molecule type" value="Genomic_DNA"/>
</dbReference>
<dbReference type="GO" id="GO:0120159">
    <property type="term" value="F:rRNA pseudouridine synthase activity"/>
    <property type="evidence" value="ECO:0007669"/>
    <property type="project" value="UniProtKB-ARBA"/>
</dbReference>
<feature type="region of interest" description="Disordered" evidence="7">
    <location>
        <begin position="15"/>
        <end position="68"/>
    </location>
</feature>
<dbReference type="InterPro" id="IPR036986">
    <property type="entry name" value="S4_RNA-bd_sf"/>
</dbReference>
<dbReference type="NCBIfam" id="TIGR00093">
    <property type="entry name" value="pseudouridine synthase"/>
    <property type="match status" value="1"/>
</dbReference>
<name>A0A846N254_9PROT</name>
<dbReference type="SUPFAM" id="SSF55174">
    <property type="entry name" value="Alpha-L RNA-binding motif"/>
    <property type="match status" value="1"/>
</dbReference>
<dbReference type="InterPro" id="IPR000748">
    <property type="entry name" value="PsdUridine_synth_RsuA/RluB/E/F"/>
</dbReference>
<dbReference type="PROSITE" id="PS50889">
    <property type="entry name" value="S4"/>
    <property type="match status" value="1"/>
</dbReference>
<feature type="domain" description="RNA-binding S4" evidence="8">
    <location>
        <begin position="69"/>
        <end position="127"/>
    </location>
</feature>
<dbReference type="PANTHER" id="PTHR47683:SF3">
    <property type="entry name" value="RIBOSOMAL LARGE SUBUNIT PSEUDOURIDINE SYNTHASE B"/>
    <property type="match status" value="1"/>
</dbReference>
<dbReference type="GO" id="GO:0000455">
    <property type="term" value="P:enzyme-directed rRNA pseudouridine synthesis"/>
    <property type="evidence" value="ECO:0007669"/>
    <property type="project" value="UniProtKB-ARBA"/>
</dbReference>
<evidence type="ECO:0000256" key="6">
    <source>
        <dbReference type="RuleBase" id="RU003887"/>
    </source>
</evidence>
<evidence type="ECO:0000256" key="4">
    <source>
        <dbReference type="ARBA" id="ARBA00023235"/>
    </source>
</evidence>
<evidence type="ECO:0000256" key="7">
    <source>
        <dbReference type="SAM" id="MobiDB-lite"/>
    </source>
</evidence>
<reference evidence="9 10" key="1">
    <citation type="submission" date="2020-03" db="EMBL/GenBank/DDBJ databases">
        <title>Genomic Encyclopedia of Type Strains, Phase IV (KMG-IV): sequencing the most valuable type-strain genomes for metagenomic binning, comparative biology and taxonomic classification.</title>
        <authorList>
            <person name="Goeker M."/>
        </authorList>
    </citation>
    <scope>NUCLEOTIDE SEQUENCE [LARGE SCALE GENOMIC DNA]</scope>
    <source>
        <strain evidence="9 10">DSM 19867</strain>
    </source>
</reference>
<gene>
    <name evidence="9" type="ORF">FHS83_002620</name>
</gene>
<evidence type="ECO:0000256" key="2">
    <source>
        <dbReference type="ARBA" id="ARBA00008348"/>
    </source>
</evidence>
<dbReference type="Pfam" id="PF01479">
    <property type="entry name" value="S4"/>
    <property type="match status" value="1"/>
</dbReference>
<dbReference type="InterPro" id="IPR002942">
    <property type="entry name" value="S4_RNA-bd"/>
</dbReference>
<dbReference type="AlphaFoldDB" id="A0A846N254"/>
<dbReference type="EC" id="5.4.99.-" evidence="6"/>
<dbReference type="FunFam" id="3.10.290.10:FF:000003">
    <property type="entry name" value="Pseudouridine synthase"/>
    <property type="match status" value="1"/>
</dbReference>
<dbReference type="Gene3D" id="3.30.70.580">
    <property type="entry name" value="Pseudouridine synthase I, catalytic domain, N-terminal subdomain"/>
    <property type="match status" value="1"/>
</dbReference>
<evidence type="ECO:0000256" key="1">
    <source>
        <dbReference type="ARBA" id="ARBA00000073"/>
    </source>
</evidence>
<evidence type="ECO:0000313" key="10">
    <source>
        <dbReference type="Proteomes" id="UP000570514"/>
    </source>
</evidence>
<dbReference type="Gene3D" id="3.10.290.10">
    <property type="entry name" value="RNA-binding S4 domain"/>
    <property type="match status" value="1"/>
</dbReference>
<dbReference type="SMART" id="SM00363">
    <property type="entry name" value="S4"/>
    <property type="match status" value="1"/>
</dbReference>
<dbReference type="InterPro" id="IPR018496">
    <property type="entry name" value="PsdUridine_synth_RsuA/RluB_CS"/>
</dbReference>
<dbReference type="InterPro" id="IPR050343">
    <property type="entry name" value="RsuA_PseudoU_synthase"/>
</dbReference>